<dbReference type="CDD" id="cd16331">
    <property type="entry name" value="YjgA-like"/>
    <property type="match status" value="1"/>
</dbReference>
<dbReference type="Pfam" id="PF04751">
    <property type="entry name" value="DarP"/>
    <property type="match status" value="1"/>
</dbReference>
<evidence type="ECO:0000313" key="7">
    <source>
        <dbReference type="EMBL" id="MCV2885767.1"/>
    </source>
</evidence>
<dbReference type="InterPro" id="IPR006839">
    <property type="entry name" value="DarP"/>
</dbReference>
<comment type="caution">
    <text evidence="7">The sequence shown here is derived from an EMBL/GenBank/DDBJ whole genome shotgun (WGS) entry which is preliminary data.</text>
</comment>
<keyword evidence="1 5" id="KW-0963">Cytoplasm</keyword>
<keyword evidence="3 5" id="KW-0699">rRNA-binding</keyword>
<evidence type="ECO:0000256" key="5">
    <source>
        <dbReference type="HAMAP-Rule" id="MF_00765"/>
    </source>
</evidence>
<dbReference type="Gene3D" id="1.10.60.30">
    <property type="entry name" value="PSPTO4464-like domains"/>
    <property type="match status" value="2"/>
</dbReference>
<dbReference type="HAMAP" id="MF_00765">
    <property type="entry name" value="DarP"/>
    <property type="match status" value="1"/>
</dbReference>
<dbReference type="PANTHER" id="PTHR38101">
    <property type="entry name" value="UPF0307 PROTEIN YJGA"/>
    <property type="match status" value="1"/>
</dbReference>
<dbReference type="InterPro" id="IPR023153">
    <property type="entry name" value="DarP_sf"/>
</dbReference>
<dbReference type="SUPFAM" id="SSF158710">
    <property type="entry name" value="PSPTO4464-like"/>
    <property type="match status" value="1"/>
</dbReference>
<name>A0ABT3AB08_9ALTE</name>
<sequence length="172" mass="19840">MTDTDFEIDQQEPEFKSKTQIKQEAHALQKLGEELVKLGSAALAKIPMDDELEEAVELARKINKKKDGYRRQLQFIGKLLRQRDVAPIEQALAELQASSQLANKAFHKIEQTRDTLLTQGDDAIQPLLVEYPDLDRQKLRQLVRMAKKQKEQNKPPKAARELFQYLKDAMQD</sequence>
<evidence type="ECO:0000256" key="2">
    <source>
        <dbReference type="ARBA" id="ARBA00022517"/>
    </source>
</evidence>
<protein>
    <recommendedName>
        <fullName evidence="5">Dual-action ribosomal maturation protein DarP</fullName>
    </recommendedName>
    <alternativeName>
        <fullName evidence="5">Large ribosomal subunit assembly factor DarP</fullName>
    </alternativeName>
</protein>
<keyword evidence="4 5" id="KW-0694">RNA-binding</keyword>
<organism evidence="7 8">
    <name type="scientific">Fluctibacter corallii</name>
    <dbReference type="NCBI Taxonomy" id="2984329"/>
    <lineage>
        <taxon>Bacteria</taxon>
        <taxon>Pseudomonadati</taxon>
        <taxon>Pseudomonadota</taxon>
        <taxon>Gammaproteobacteria</taxon>
        <taxon>Alteromonadales</taxon>
        <taxon>Alteromonadaceae</taxon>
        <taxon>Fluctibacter</taxon>
    </lineage>
</organism>
<dbReference type="RefSeq" id="WP_263713051.1">
    <property type="nucleotide sequence ID" value="NZ_JAOWKX010000007.1"/>
</dbReference>
<feature type="region of interest" description="Disordered" evidence="6">
    <location>
        <begin position="1"/>
        <end position="21"/>
    </location>
</feature>
<gene>
    <name evidence="5" type="primary">darP</name>
    <name evidence="7" type="ORF">OE749_13800</name>
</gene>
<evidence type="ECO:0000256" key="3">
    <source>
        <dbReference type="ARBA" id="ARBA00022730"/>
    </source>
</evidence>
<comment type="subcellular location">
    <subcellularLocation>
        <location evidence="5">Cytoplasm</location>
    </subcellularLocation>
    <text evidence="5">Associates with late stage pre-50S ribosomal subunits.</text>
</comment>
<evidence type="ECO:0000256" key="4">
    <source>
        <dbReference type="ARBA" id="ARBA00022884"/>
    </source>
</evidence>
<evidence type="ECO:0000256" key="1">
    <source>
        <dbReference type="ARBA" id="ARBA00022490"/>
    </source>
</evidence>
<dbReference type="NCBIfam" id="NF003593">
    <property type="entry name" value="PRK05255.1-1"/>
    <property type="match status" value="1"/>
</dbReference>
<comment type="similarity">
    <text evidence="5">Belongs to the DarP family.</text>
</comment>
<feature type="compositionally biased region" description="Acidic residues" evidence="6">
    <location>
        <begin position="1"/>
        <end position="12"/>
    </location>
</feature>
<keyword evidence="8" id="KW-1185">Reference proteome</keyword>
<evidence type="ECO:0000256" key="6">
    <source>
        <dbReference type="SAM" id="MobiDB-lite"/>
    </source>
</evidence>
<evidence type="ECO:0000313" key="8">
    <source>
        <dbReference type="Proteomes" id="UP001652504"/>
    </source>
</evidence>
<keyword evidence="2 5" id="KW-0690">Ribosome biogenesis</keyword>
<dbReference type="Proteomes" id="UP001652504">
    <property type="component" value="Unassembled WGS sequence"/>
</dbReference>
<comment type="function">
    <text evidence="5">Member of a network of 50S ribosomal subunit biogenesis factors which assembles along the 30S-50S interface, preventing incorrect 23S rRNA structures from forming. Promotes peptidyl transferase center (PTC) maturation.</text>
</comment>
<reference evidence="7 8" key="1">
    <citation type="submission" date="2022-10" db="EMBL/GenBank/DDBJ databases">
        <title>Aestuariibacter sp. AA17 isolated from Montipora capitata coral fragment.</title>
        <authorList>
            <person name="Emsley S.A."/>
            <person name="Pfannmuller K.M."/>
            <person name="Loughran R.M."/>
            <person name="Shlafstein M."/>
            <person name="Papke E."/>
            <person name="Saw J.H."/>
            <person name="Ushijima B."/>
            <person name="Videau P."/>
        </authorList>
    </citation>
    <scope>NUCLEOTIDE SEQUENCE [LARGE SCALE GENOMIC DNA]</scope>
    <source>
        <strain evidence="7 8">AA17</strain>
    </source>
</reference>
<dbReference type="PANTHER" id="PTHR38101:SF1">
    <property type="entry name" value="UPF0307 PROTEIN YJGA"/>
    <property type="match status" value="1"/>
</dbReference>
<proteinExistence type="inferred from homology"/>
<accession>A0ABT3AB08</accession>
<dbReference type="EMBL" id="JAOWKX010000007">
    <property type="protein sequence ID" value="MCV2885767.1"/>
    <property type="molecule type" value="Genomic_DNA"/>
</dbReference>
<dbReference type="PIRSF" id="PIRSF016183">
    <property type="entry name" value="UCP016183"/>
    <property type="match status" value="1"/>
</dbReference>